<keyword evidence="3" id="KW-1185">Reference proteome</keyword>
<reference evidence="2" key="1">
    <citation type="submission" date="2021-04" db="EMBL/GenBank/DDBJ databases">
        <title>novel species isolated from subtropical streams in China.</title>
        <authorList>
            <person name="Lu H."/>
        </authorList>
    </citation>
    <scope>NUCLEOTIDE SEQUENCE</scope>
    <source>
        <strain evidence="2">LFS511W</strain>
    </source>
</reference>
<feature type="transmembrane region" description="Helical" evidence="1">
    <location>
        <begin position="59"/>
        <end position="80"/>
    </location>
</feature>
<comment type="caution">
    <text evidence="2">The sequence shown here is derived from an EMBL/GenBank/DDBJ whole genome shotgun (WGS) entry which is preliminary data.</text>
</comment>
<organism evidence="2 3">
    <name type="scientific">Undibacterium luofuense</name>
    <dbReference type="NCBI Taxonomy" id="2828733"/>
    <lineage>
        <taxon>Bacteria</taxon>
        <taxon>Pseudomonadati</taxon>
        <taxon>Pseudomonadota</taxon>
        <taxon>Betaproteobacteria</taxon>
        <taxon>Burkholderiales</taxon>
        <taxon>Oxalobacteraceae</taxon>
        <taxon>Undibacterium</taxon>
    </lineage>
</organism>
<gene>
    <name evidence="2" type="ORF">KDM89_09265</name>
</gene>
<evidence type="ECO:0000256" key="1">
    <source>
        <dbReference type="SAM" id="Phobius"/>
    </source>
</evidence>
<proteinExistence type="predicted"/>
<sequence>MAITKPTRYEAVVSPLVFKAAVLVMVAACAWQGGLMAVFNSIKPFLSNVDAATKQYSSLYLAGWLALAGGFLLVILYPLLNA</sequence>
<protein>
    <submittedName>
        <fullName evidence="2">Uncharacterized protein</fullName>
    </submittedName>
</protein>
<accession>A0A941DP42</accession>
<dbReference type="RefSeq" id="WP_212687658.1">
    <property type="nucleotide sequence ID" value="NZ_JAGSPN010000005.1"/>
</dbReference>
<feature type="transmembrane region" description="Helical" evidence="1">
    <location>
        <begin position="20"/>
        <end position="39"/>
    </location>
</feature>
<dbReference type="AlphaFoldDB" id="A0A941DP42"/>
<keyword evidence="1" id="KW-1133">Transmembrane helix</keyword>
<dbReference type="EMBL" id="JAGSPN010000005">
    <property type="protein sequence ID" value="MBR7782331.1"/>
    <property type="molecule type" value="Genomic_DNA"/>
</dbReference>
<evidence type="ECO:0000313" key="3">
    <source>
        <dbReference type="Proteomes" id="UP000680067"/>
    </source>
</evidence>
<keyword evidence="1" id="KW-0472">Membrane</keyword>
<keyword evidence="1" id="KW-0812">Transmembrane</keyword>
<dbReference type="Proteomes" id="UP000680067">
    <property type="component" value="Unassembled WGS sequence"/>
</dbReference>
<evidence type="ECO:0000313" key="2">
    <source>
        <dbReference type="EMBL" id="MBR7782331.1"/>
    </source>
</evidence>
<name>A0A941DP42_9BURK</name>